<feature type="region of interest" description="Disordered" evidence="2">
    <location>
        <begin position="432"/>
        <end position="454"/>
    </location>
</feature>
<dbReference type="GeneID" id="28965497"/>
<evidence type="ECO:0000256" key="2">
    <source>
        <dbReference type="SAM" id="MobiDB-lite"/>
    </source>
</evidence>
<keyword evidence="5" id="KW-1185">Reference proteome</keyword>
<reference evidence="4" key="3">
    <citation type="submission" date="2024-02" db="EMBL/GenBank/DDBJ databases">
        <title>Comparative genomics of Cryptococcus and Kwoniella reveals pathogenesis evolution and contrasting modes of karyotype evolution via chromosome fusion or intercentromeric recombination.</title>
        <authorList>
            <person name="Coelho M.A."/>
            <person name="David-Palma M."/>
            <person name="Shea T."/>
            <person name="Bowers K."/>
            <person name="McGinley-Smith S."/>
            <person name="Mohammad A.W."/>
            <person name="Gnirke A."/>
            <person name="Yurkov A.M."/>
            <person name="Nowrousian M."/>
            <person name="Sun S."/>
            <person name="Cuomo C.A."/>
            <person name="Heitman J."/>
        </authorList>
    </citation>
    <scope>NUCLEOTIDE SEQUENCE</scope>
    <source>
        <strain evidence="4">CBS 10117</strain>
    </source>
</reference>
<name>A0A1A6AC13_9TREE</name>
<dbReference type="RefSeq" id="XP_018265432.1">
    <property type="nucleotide sequence ID" value="XM_018405151.1"/>
</dbReference>
<protein>
    <submittedName>
        <fullName evidence="3">Uncharacterized protein</fullName>
    </submittedName>
</protein>
<reference evidence="4" key="2">
    <citation type="submission" date="2013-07" db="EMBL/GenBank/DDBJ databases">
        <authorList>
            <consortium name="The Broad Institute Genome Sequencing Platform"/>
            <person name="Cuomo C."/>
            <person name="Litvintseva A."/>
            <person name="Chen Y."/>
            <person name="Heitman J."/>
            <person name="Sun S."/>
            <person name="Springer D."/>
            <person name="Dromer F."/>
            <person name="Young S.K."/>
            <person name="Zeng Q."/>
            <person name="Gargeya S."/>
            <person name="Fitzgerald M."/>
            <person name="Abouelleil A."/>
            <person name="Alvarado L."/>
            <person name="Berlin A.M."/>
            <person name="Chapman S.B."/>
            <person name="Dewar J."/>
            <person name="Goldberg J."/>
            <person name="Griggs A."/>
            <person name="Gujja S."/>
            <person name="Hansen M."/>
            <person name="Howarth C."/>
            <person name="Imamovic A."/>
            <person name="Larimer J."/>
            <person name="McCowan C."/>
            <person name="Murphy C."/>
            <person name="Pearson M."/>
            <person name="Priest M."/>
            <person name="Roberts A."/>
            <person name="Saif S."/>
            <person name="Shea T."/>
            <person name="Sykes S."/>
            <person name="Wortman J."/>
            <person name="Nusbaum C."/>
            <person name="Birren B."/>
        </authorList>
    </citation>
    <scope>NUCLEOTIDE SEQUENCE</scope>
    <source>
        <strain evidence="4">CBS 10117</strain>
    </source>
</reference>
<feature type="compositionally biased region" description="Basic and acidic residues" evidence="2">
    <location>
        <begin position="397"/>
        <end position="416"/>
    </location>
</feature>
<proteinExistence type="predicted"/>
<reference evidence="3" key="1">
    <citation type="submission" date="2013-07" db="EMBL/GenBank/DDBJ databases">
        <title>The Genome Sequence of Cryptococcus dejecticola CBS10117.</title>
        <authorList>
            <consortium name="The Broad Institute Genome Sequencing Platform"/>
            <person name="Cuomo C."/>
            <person name="Litvintseva A."/>
            <person name="Chen Y."/>
            <person name="Heitman J."/>
            <person name="Sun S."/>
            <person name="Springer D."/>
            <person name="Dromer F."/>
            <person name="Young S.K."/>
            <person name="Zeng Q."/>
            <person name="Gargeya S."/>
            <person name="Fitzgerald M."/>
            <person name="Abouelleil A."/>
            <person name="Alvarado L."/>
            <person name="Berlin A.M."/>
            <person name="Chapman S.B."/>
            <person name="Dewar J."/>
            <person name="Goldberg J."/>
            <person name="Griggs A."/>
            <person name="Gujja S."/>
            <person name="Hansen M."/>
            <person name="Howarth C."/>
            <person name="Imamovic A."/>
            <person name="Larimer J."/>
            <person name="McCowan C."/>
            <person name="Murphy C."/>
            <person name="Pearson M."/>
            <person name="Priest M."/>
            <person name="Roberts A."/>
            <person name="Saif S."/>
            <person name="Shea T."/>
            <person name="Sykes S."/>
            <person name="Wortman J."/>
            <person name="Nusbaum C."/>
            <person name="Birren B."/>
        </authorList>
    </citation>
    <scope>NUCLEOTIDE SEQUENCE [LARGE SCALE GENOMIC DNA]</scope>
    <source>
        <strain evidence="3">CBS 10117</strain>
    </source>
</reference>
<dbReference type="Proteomes" id="UP000078595">
    <property type="component" value="Chromosome 2"/>
</dbReference>
<evidence type="ECO:0000313" key="5">
    <source>
        <dbReference type="Proteomes" id="UP000078595"/>
    </source>
</evidence>
<dbReference type="AlphaFoldDB" id="A0A1A6AC13"/>
<evidence type="ECO:0000256" key="1">
    <source>
        <dbReference type="SAM" id="Coils"/>
    </source>
</evidence>
<dbReference type="KEGG" id="kdj:28965497"/>
<dbReference type="EMBL" id="CP144531">
    <property type="protein sequence ID" value="WWC59507.1"/>
    <property type="molecule type" value="Genomic_DNA"/>
</dbReference>
<accession>A0A1A6AC13</accession>
<dbReference type="VEuPathDB" id="FungiDB:I303_01798"/>
<evidence type="ECO:0000313" key="3">
    <source>
        <dbReference type="EMBL" id="OBR87590.1"/>
    </source>
</evidence>
<feature type="region of interest" description="Disordered" evidence="2">
    <location>
        <begin position="100"/>
        <end position="141"/>
    </location>
</feature>
<feature type="region of interest" description="Disordered" evidence="2">
    <location>
        <begin position="390"/>
        <end position="420"/>
    </location>
</feature>
<feature type="coiled-coil region" evidence="1">
    <location>
        <begin position="274"/>
        <end position="308"/>
    </location>
</feature>
<keyword evidence="1" id="KW-0175">Coiled coil</keyword>
<feature type="compositionally biased region" description="Basic and acidic residues" evidence="2">
    <location>
        <begin position="103"/>
        <end position="114"/>
    </location>
</feature>
<sequence length="454" mass="51358">MQIKLPHKQKPSRIDKQLEKIHVERETIRQAQVSQSEIINTQQQEIDHLKAQCKSLTGRNSGSLRSLTQMTGNPMLSPAAAMADEAMIVGLGSQHQFSANEVSVEHTARSERASPKAASDSDYQMVTPPSPPAEKEGSVDENLRRDLESLDEMTAGLQFLQQDTLDHKAFMEEMKQNSLERASYLETSSTKIDVLNSQLSWALERMNEMTGSSSFIAPPFPTNVIGTMQKIDNPSHFNDRDIPAPMPVEEASSNVQQKQEEQEPAIDAGEDNMLAELKSEMADLSIRVEELKENKRSHRSEVYHLKRDLNHIKSIQNQDIKNYKYLQEIIFNMQERIKRMEPTKMISVLNILNHLESHLTRLEGKISKQGEKWIKAGEAAEVNMAIKAEMEVDSDQQTDKGDTVKKRKMDEGETSVKAEIIQDDVAEESKWVKLPRTNSEEEMVSEDGKDGMAE</sequence>
<evidence type="ECO:0000313" key="4">
    <source>
        <dbReference type="EMBL" id="WWC59507.1"/>
    </source>
</evidence>
<organism evidence="3">
    <name type="scientific">Kwoniella dejecticola CBS 10117</name>
    <dbReference type="NCBI Taxonomy" id="1296121"/>
    <lineage>
        <taxon>Eukaryota</taxon>
        <taxon>Fungi</taxon>
        <taxon>Dikarya</taxon>
        <taxon>Basidiomycota</taxon>
        <taxon>Agaricomycotina</taxon>
        <taxon>Tremellomycetes</taxon>
        <taxon>Tremellales</taxon>
        <taxon>Cryptococcaceae</taxon>
        <taxon>Kwoniella</taxon>
    </lineage>
</organism>
<dbReference type="EMBL" id="KI894028">
    <property type="protein sequence ID" value="OBR87590.1"/>
    <property type="molecule type" value="Genomic_DNA"/>
</dbReference>
<dbReference type="OrthoDB" id="10594223at2759"/>
<gene>
    <name evidence="3" type="ORF">I303_01798</name>
    <name evidence="4" type="ORF">I303_102063</name>
</gene>